<evidence type="ECO:0000313" key="1">
    <source>
        <dbReference type="EMBL" id="MDZ5459565.1"/>
    </source>
</evidence>
<sequence>MNYSRTLSTPLDSQALEARFALRLTARLSEGAARQPHAIEERLRFARQQALERARERRKAVVTQQPATVQAAGSTLALGGGPRDKGGSWWERAMAMALPLAVLVGGMALIHWNQTHAQIEAAVQIDADLLTDDLPPAAYSDPGFVEFLRKQQDR</sequence>
<keyword evidence="2" id="KW-1185">Reference proteome</keyword>
<dbReference type="InterPro" id="IPR022064">
    <property type="entry name" value="DUF3619"/>
</dbReference>
<accession>A0ABU5IL08</accession>
<organism evidence="1 2">
    <name type="scientific">Azohydromonas lata</name>
    <dbReference type="NCBI Taxonomy" id="45677"/>
    <lineage>
        <taxon>Bacteria</taxon>
        <taxon>Pseudomonadati</taxon>
        <taxon>Pseudomonadota</taxon>
        <taxon>Betaproteobacteria</taxon>
        <taxon>Burkholderiales</taxon>
        <taxon>Sphaerotilaceae</taxon>
        <taxon>Azohydromonas</taxon>
    </lineage>
</organism>
<name>A0ABU5IL08_9BURK</name>
<gene>
    <name evidence="1" type="ORF">SM757_23575</name>
</gene>
<comment type="caution">
    <text evidence="1">The sequence shown here is derived from an EMBL/GenBank/DDBJ whole genome shotgun (WGS) entry which is preliminary data.</text>
</comment>
<dbReference type="Pfam" id="PF12279">
    <property type="entry name" value="DUF3619"/>
    <property type="match status" value="1"/>
</dbReference>
<protein>
    <submittedName>
        <fullName evidence="1">DUF3619 family protein</fullName>
    </submittedName>
</protein>
<evidence type="ECO:0000313" key="2">
    <source>
        <dbReference type="Proteomes" id="UP001293718"/>
    </source>
</evidence>
<reference evidence="1 2" key="1">
    <citation type="submission" date="2023-11" db="EMBL/GenBank/DDBJ databases">
        <title>Draft genome of Azohydromonas lata strain H1 (DSM1123), a polyhydroxyalkanoate producer.</title>
        <authorList>
            <person name="Traversa D."/>
            <person name="D'Addabbo P."/>
            <person name="Pazzani C."/>
            <person name="Manzari C."/>
            <person name="Chiara M."/>
            <person name="Scrascia M."/>
        </authorList>
    </citation>
    <scope>NUCLEOTIDE SEQUENCE [LARGE SCALE GENOMIC DNA]</scope>
    <source>
        <strain evidence="1 2">H1</strain>
    </source>
</reference>
<proteinExistence type="predicted"/>
<dbReference type="Proteomes" id="UP001293718">
    <property type="component" value="Unassembled WGS sequence"/>
</dbReference>
<dbReference type="RefSeq" id="WP_322467270.1">
    <property type="nucleotide sequence ID" value="NZ_JAXOJX010000046.1"/>
</dbReference>
<dbReference type="EMBL" id="JAXOJX010000046">
    <property type="protein sequence ID" value="MDZ5459565.1"/>
    <property type="molecule type" value="Genomic_DNA"/>
</dbReference>